<evidence type="ECO:0000256" key="1">
    <source>
        <dbReference type="ARBA" id="ARBA00007381"/>
    </source>
</evidence>
<protein>
    <recommendedName>
        <fullName evidence="6">Heat shock protein 70</fullName>
    </recommendedName>
</protein>
<reference evidence="4" key="1">
    <citation type="submission" date="2021-02" db="EMBL/GenBank/DDBJ databases">
        <authorList>
            <person name="Nowell W R."/>
        </authorList>
    </citation>
    <scope>NUCLEOTIDE SEQUENCE</scope>
</reference>
<evidence type="ECO:0000256" key="3">
    <source>
        <dbReference type="ARBA" id="ARBA00022840"/>
    </source>
</evidence>
<dbReference type="SUPFAM" id="SSF53067">
    <property type="entry name" value="Actin-like ATPase domain"/>
    <property type="match status" value="1"/>
</dbReference>
<dbReference type="PRINTS" id="PR00301">
    <property type="entry name" value="HEATSHOCK70"/>
</dbReference>
<dbReference type="InterPro" id="IPR029047">
    <property type="entry name" value="HSP70_peptide-bd_sf"/>
</dbReference>
<gene>
    <name evidence="4" type="ORF">SMN809_LOCUS24468</name>
</gene>
<evidence type="ECO:0000313" key="5">
    <source>
        <dbReference type="Proteomes" id="UP000676336"/>
    </source>
</evidence>
<dbReference type="Pfam" id="PF00012">
    <property type="entry name" value="HSP70"/>
    <property type="match status" value="1"/>
</dbReference>
<dbReference type="PANTHER" id="PTHR19375">
    <property type="entry name" value="HEAT SHOCK PROTEIN 70KDA"/>
    <property type="match status" value="1"/>
</dbReference>
<dbReference type="Proteomes" id="UP000676336">
    <property type="component" value="Unassembled WGS sequence"/>
</dbReference>
<keyword evidence="3" id="KW-0067">ATP-binding</keyword>
<comment type="similarity">
    <text evidence="1">Belongs to the heat shock protein 70 family.</text>
</comment>
<evidence type="ECO:0000256" key="2">
    <source>
        <dbReference type="ARBA" id="ARBA00022741"/>
    </source>
</evidence>
<dbReference type="EMBL" id="CAJOBI010028974">
    <property type="protein sequence ID" value="CAF4262248.1"/>
    <property type="molecule type" value="Genomic_DNA"/>
</dbReference>
<dbReference type="GO" id="GO:0140662">
    <property type="term" value="F:ATP-dependent protein folding chaperone"/>
    <property type="evidence" value="ECO:0007669"/>
    <property type="project" value="InterPro"/>
</dbReference>
<dbReference type="Gene3D" id="2.60.34.10">
    <property type="entry name" value="Substrate Binding Domain Of DNAk, Chain A, domain 1"/>
    <property type="match status" value="1"/>
</dbReference>
<dbReference type="InterPro" id="IPR013126">
    <property type="entry name" value="Hsp_70_fam"/>
</dbReference>
<name>A0A8S2T0K6_9BILA</name>
<accession>A0A8S2T0K6</accession>
<dbReference type="Gene3D" id="3.30.420.40">
    <property type="match status" value="2"/>
</dbReference>
<comment type="caution">
    <text evidence="4">The sequence shown here is derived from an EMBL/GenBank/DDBJ whole genome shotgun (WGS) entry which is preliminary data.</text>
</comment>
<dbReference type="GO" id="GO:0005524">
    <property type="term" value="F:ATP binding"/>
    <property type="evidence" value="ECO:0007669"/>
    <property type="project" value="UniProtKB-KW"/>
</dbReference>
<organism evidence="4 5">
    <name type="scientific">Rotaria magnacalcarata</name>
    <dbReference type="NCBI Taxonomy" id="392030"/>
    <lineage>
        <taxon>Eukaryota</taxon>
        <taxon>Metazoa</taxon>
        <taxon>Spiralia</taxon>
        <taxon>Gnathifera</taxon>
        <taxon>Rotifera</taxon>
        <taxon>Eurotatoria</taxon>
        <taxon>Bdelloidea</taxon>
        <taxon>Philodinida</taxon>
        <taxon>Philodinidae</taxon>
        <taxon>Rotaria</taxon>
    </lineage>
</organism>
<keyword evidence="2" id="KW-0547">Nucleotide-binding</keyword>
<dbReference type="AlphaFoldDB" id="A0A8S2T0K6"/>
<feature type="non-terminal residue" evidence="4">
    <location>
        <position position="62"/>
    </location>
</feature>
<evidence type="ECO:0000313" key="4">
    <source>
        <dbReference type="EMBL" id="CAF4262248.1"/>
    </source>
</evidence>
<dbReference type="InterPro" id="IPR043129">
    <property type="entry name" value="ATPase_NBD"/>
</dbReference>
<proteinExistence type="inferred from homology"/>
<sequence>MSRMPKVQQTVQELFGKAPNKSVNPDEAVAMGAAIQGGVLGGDVTDLLLLDVTPLSLGIETL</sequence>
<evidence type="ECO:0008006" key="6">
    <source>
        <dbReference type="Google" id="ProtNLM"/>
    </source>
</evidence>